<dbReference type="GO" id="GO:0016787">
    <property type="term" value="F:hydrolase activity"/>
    <property type="evidence" value="ECO:0007669"/>
    <property type="project" value="UniProtKB-KW"/>
</dbReference>
<feature type="domain" description="Nudix hydrolase" evidence="4">
    <location>
        <begin position="17"/>
        <end position="171"/>
    </location>
</feature>
<dbReference type="InterPro" id="IPR000086">
    <property type="entry name" value="NUDIX_hydrolase_dom"/>
</dbReference>
<evidence type="ECO:0000256" key="1">
    <source>
        <dbReference type="ARBA" id="ARBA00022801"/>
    </source>
</evidence>
<dbReference type="AlphaFoldDB" id="A0A135ULL8"/>
<dbReference type="Gene3D" id="3.90.79.10">
    <property type="entry name" value="Nucleoside Triphosphate Pyrophosphohydrolase"/>
    <property type="match status" value="1"/>
</dbReference>
<dbReference type="Proteomes" id="UP000070054">
    <property type="component" value="Unassembled WGS sequence"/>
</dbReference>
<evidence type="ECO:0000256" key="2">
    <source>
        <dbReference type="RuleBase" id="RU003476"/>
    </source>
</evidence>
<evidence type="ECO:0000259" key="4">
    <source>
        <dbReference type="PROSITE" id="PS51462"/>
    </source>
</evidence>
<dbReference type="PROSITE" id="PS00893">
    <property type="entry name" value="NUDIX_BOX"/>
    <property type="match status" value="1"/>
</dbReference>
<comment type="similarity">
    <text evidence="2">Belongs to the Nudix hydrolase family.</text>
</comment>
<sequence length="195" mass="22286">MSGAQTRPAPPKYNTKSKMGTMGILVREDDEGGEVLLIHRRLKTKEIRENGPPGTWGLGDTWSFPGGGLDEDETPEQTILREMKEEIGVDVVIESIGDEPVWGQTDDFLDTGFWRCSFFVVKQVDPKQEPKIMEPHKHVGLKWIKWSEMWDKIQADLAVDSDASNDDTMHFFPSMKNMVKKYPKRSNAAYLKKRM</sequence>
<dbReference type="PANTHER" id="PTHR43736">
    <property type="entry name" value="ADP-RIBOSE PYROPHOSPHATASE"/>
    <property type="match status" value="1"/>
</dbReference>
<dbReference type="PANTHER" id="PTHR43736:SF1">
    <property type="entry name" value="DIHYDRONEOPTERIN TRIPHOSPHATE DIPHOSPHATASE"/>
    <property type="match status" value="1"/>
</dbReference>
<dbReference type="InterPro" id="IPR020084">
    <property type="entry name" value="NUDIX_hydrolase_CS"/>
</dbReference>
<reference evidence="5 6" key="1">
    <citation type="submission" date="2014-02" db="EMBL/GenBank/DDBJ databases">
        <title>The genome sequence of Colletotrichum nymphaeae SA-01.</title>
        <authorList>
            <person name="Baroncelli R."/>
            <person name="Thon M.R."/>
        </authorList>
    </citation>
    <scope>NUCLEOTIDE SEQUENCE [LARGE SCALE GENOMIC DNA]</scope>
    <source>
        <strain evidence="5 6">SA-01</strain>
    </source>
</reference>
<dbReference type="InterPro" id="IPR015797">
    <property type="entry name" value="NUDIX_hydrolase-like_dom_sf"/>
</dbReference>
<feature type="region of interest" description="Disordered" evidence="3">
    <location>
        <begin position="1"/>
        <end position="21"/>
    </location>
</feature>
<comment type="caution">
    <text evidence="5">The sequence shown here is derived from an EMBL/GenBank/DDBJ whole genome shotgun (WGS) entry which is preliminary data.</text>
</comment>
<accession>A0A135ULL8</accession>
<dbReference type="PRINTS" id="PR00502">
    <property type="entry name" value="NUDIXFAMILY"/>
</dbReference>
<dbReference type="EMBL" id="JEMN01000425">
    <property type="protein sequence ID" value="KXH61265.1"/>
    <property type="molecule type" value="Genomic_DNA"/>
</dbReference>
<dbReference type="SUPFAM" id="SSF55811">
    <property type="entry name" value="Nudix"/>
    <property type="match status" value="1"/>
</dbReference>
<dbReference type="CDD" id="cd02883">
    <property type="entry name" value="NUDIX_Hydrolase"/>
    <property type="match status" value="1"/>
</dbReference>
<dbReference type="PROSITE" id="PS51462">
    <property type="entry name" value="NUDIX"/>
    <property type="match status" value="1"/>
</dbReference>
<dbReference type="Pfam" id="PF00293">
    <property type="entry name" value="NUDIX"/>
    <property type="match status" value="1"/>
</dbReference>
<evidence type="ECO:0000256" key="3">
    <source>
        <dbReference type="SAM" id="MobiDB-lite"/>
    </source>
</evidence>
<evidence type="ECO:0000313" key="5">
    <source>
        <dbReference type="EMBL" id="KXH61265.1"/>
    </source>
</evidence>
<proteinExistence type="inferred from homology"/>
<organism evidence="5 6">
    <name type="scientific">Colletotrichum nymphaeae SA-01</name>
    <dbReference type="NCBI Taxonomy" id="1460502"/>
    <lineage>
        <taxon>Eukaryota</taxon>
        <taxon>Fungi</taxon>
        <taxon>Dikarya</taxon>
        <taxon>Ascomycota</taxon>
        <taxon>Pezizomycotina</taxon>
        <taxon>Sordariomycetes</taxon>
        <taxon>Hypocreomycetidae</taxon>
        <taxon>Glomerellales</taxon>
        <taxon>Glomerellaceae</taxon>
        <taxon>Colletotrichum</taxon>
        <taxon>Colletotrichum acutatum species complex</taxon>
    </lineage>
</organism>
<dbReference type="OrthoDB" id="447842at2759"/>
<gene>
    <name evidence="5" type="ORF">CNYM01_14217</name>
</gene>
<evidence type="ECO:0000313" key="6">
    <source>
        <dbReference type="Proteomes" id="UP000070054"/>
    </source>
</evidence>
<protein>
    <recommendedName>
        <fullName evidence="4">Nudix hydrolase domain-containing protein</fullName>
    </recommendedName>
</protein>
<dbReference type="InterPro" id="IPR020476">
    <property type="entry name" value="Nudix_hydrolase"/>
</dbReference>
<name>A0A135ULL8_9PEZI</name>
<keyword evidence="1 2" id="KW-0378">Hydrolase</keyword>
<keyword evidence="6" id="KW-1185">Reference proteome</keyword>